<evidence type="ECO:0000313" key="1">
    <source>
        <dbReference type="EMBL" id="KHD84425.1"/>
    </source>
</evidence>
<gene>
    <name evidence="1" type="ORF">NG54_15465</name>
</gene>
<organism evidence="1 2">
    <name type="scientific">Heyndrickxia ginsengihumi</name>
    <dbReference type="NCBI Taxonomy" id="363870"/>
    <lineage>
        <taxon>Bacteria</taxon>
        <taxon>Bacillati</taxon>
        <taxon>Bacillota</taxon>
        <taxon>Bacilli</taxon>
        <taxon>Bacillales</taxon>
        <taxon>Bacillaceae</taxon>
        <taxon>Heyndrickxia</taxon>
    </lineage>
</organism>
<comment type="caution">
    <text evidence="1">The sequence shown here is derived from an EMBL/GenBank/DDBJ whole genome shotgun (WGS) entry which is preliminary data.</text>
</comment>
<evidence type="ECO:0000313" key="2">
    <source>
        <dbReference type="Proteomes" id="UP000030588"/>
    </source>
</evidence>
<reference evidence="1 2" key="1">
    <citation type="submission" date="2014-10" db="EMBL/GenBank/DDBJ databases">
        <title>Draft genome of phytase producing Bacillus ginsengihumi strain M2.11.</title>
        <authorList>
            <person name="Toymentseva A."/>
            <person name="Boulygina E.A."/>
            <person name="Kazakov S.V."/>
            <person name="Kayumov I."/>
            <person name="Suleimanova A.D."/>
            <person name="Mardanova A.M."/>
            <person name="Maria S.N."/>
            <person name="Sergey M.Y."/>
            <person name="Sharipova M.R."/>
        </authorList>
    </citation>
    <scope>NUCLEOTIDE SEQUENCE [LARGE SCALE GENOMIC DNA]</scope>
    <source>
        <strain evidence="1 2">M2.11</strain>
    </source>
</reference>
<proteinExistence type="predicted"/>
<protein>
    <submittedName>
        <fullName evidence="1">Uncharacterized protein</fullName>
    </submittedName>
</protein>
<feature type="non-terminal residue" evidence="1">
    <location>
        <position position="1"/>
    </location>
</feature>
<dbReference type="EMBL" id="JRUN01000060">
    <property type="protein sequence ID" value="KHD84425.1"/>
    <property type="molecule type" value="Genomic_DNA"/>
</dbReference>
<dbReference type="RefSeq" id="WP_035355801.1">
    <property type="nucleotide sequence ID" value="NZ_JRUN01000060.1"/>
</dbReference>
<dbReference type="AlphaFoldDB" id="A0A0A6V8P5"/>
<dbReference type="Proteomes" id="UP000030588">
    <property type="component" value="Unassembled WGS sequence"/>
</dbReference>
<name>A0A0A6V8P5_9BACI</name>
<accession>A0A0A6V8P5</accession>
<sequence>RGNIKYFEVNKFIENETKSYRTTNISTMVSQKTNFVTIDIRINNHYQYLNKGGNIKNYAASTYMSYDN</sequence>